<sequence length="963" mass="104783">MAARQTKKGGGSGDGGGRRHAAPVSDPRFARVQTDPRFLQPKRQDLKVSLDERFSHLLSKNGKQQDGKTGEKAKGKARPKVDRFGRPLKGPGQKEDADAELRRIYKVEGEEESNADSDVGHSNHEEGSDESGASDGRVLDYARGEGLLESSSDEESDSEDEDDDSITDDSEAEDDGEVIIGTKNAIRKAQKAAASAPSFDEEEDGDEADSDDEAAISSGAEELLAGAEDELDPSAIALLDAEAERVTSGFAGSSKADGKKSKCGTKADGKSKAGEDVDEEAEDGIPRGGDTSRLAVVNLDWDHIRARDLFKVFSSVVNPLATAAARTGNSARGQGNTRKGEAIHMARGKCLRVRVYPSDFGRERMRKEDREGPPRDIFSSASGEGSSKKKSDKRKGRKGKGKGKAGESEDDDDELFQVDEGGEFDEEQLRKYQLERLRYYYAIADFDSPASARHVYNEIDGTEMEASANIFDLRFVPGDMSFPEYELDDPRHPDPETRDAGWRDEATASAEGIDSAAAAAYKGVDFKTDALRHSKVKLTWDADDPERAKMTRKSRNALLAGGSDIRDEDFKAYLASDHSDVDEDDQDDGEHDEQELGAEAKSGRDRLRALLNLDGSGEGSGFDSKQGRGKARSSAFDDPRRLRNCTGGAEEEGDMEITFTPGLSEAAARKAQKKSKGTCAEEDEETTLEKYLRKQKEKRQAKKEARLAKQSADPTVDDEGSAKIQETGADSLGFDDPFFASDNDVDFDEALAAEQKGKKMPQLMKNGKAYKKDSSKVASVDGVHGGASSPADLGALLDTEAAPESGVGHFDMKDILRAEKENSRGKKKQNRFEKRRAKKDVANADKDVREVALQEDFKLDAHDDRFKAIFEDHRFALDPSHKSFLKTKGMDEILRAKREAGKRKVGSVSDAPAERGQTASSAPSAQGGAGSDDLLYLARKLKKRSGEQNQGKDGASQKKQRRG</sequence>
<dbReference type="OrthoDB" id="431825at2759"/>
<evidence type="ECO:0000256" key="4">
    <source>
        <dbReference type="ARBA" id="ARBA00023242"/>
    </source>
</evidence>
<feature type="compositionally biased region" description="Low complexity" evidence="5">
    <location>
        <begin position="215"/>
        <end position="226"/>
    </location>
</feature>
<protein>
    <submittedName>
        <fullName evidence="8">Uncharacterized protein</fullName>
    </submittedName>
</protein>
<dbReference type="RefSeq" id="XP_013245620.1">
    <property type="nucleotide sequence ID" value="XM_013390166.1"/>
</dbReference>
<accession>A0A066WG76</accession>
<evidence type="ECO:0000259" key="6">
    <source>
        <dbReference type="Pfam" id="PF08159"/>
    </source>
</evidence>
<feature type="compositionally biased region" description="Acidic residues" evidence="5">
    <location>
        <begin position="151"/>
        <end position="177"/>
    </location>
</feature>
<reference evidence="8 9" key="1">
    <citation type="submission" date="2014-05" db="EMBL/GenBank/DDBJ databases">
        <title>Draft genome sequence of a rare smut relative, Tilletiaria anomala UBC 951.</title>
        <authorList>
            <consortium name="DOE Joint Genome Institute"/>
            <person name="Toome M."/>
            <person name="Kuo A."/>
            <person name="Henrissat B."/>
            <person name="Lipzen A."/>
            <person name="Tritt A."/>
            <person name="Yoshinaga Y."/>
            <person name="Zane M."/>
            <person name="Barry K."/>
            <person name="Grigoriev I.V."/>
            <person name="Spatafora J.W."/>
            <person name="Aimea M.C."/>
        </authorList>
    </citation>
    <scope>NUCLEOTIDE SEQUENCE [LARGE SCALE GENOMIC DNA]</scope>
    <source>
        <strain evidence="8 9">UBC 951</strain>
    </source>
</reference>
<feature type="compositionally biased region" description="Acidic residues" evidence="5">
    <location>
        <begin position="580"/>
        <end position="596"/>
    </location>
</feature>
<feature type="region of interest" description="Disordered" evidence="5">
    <location>
        <begin position="818"/>
        <end position="847"/>
    </location>
</feature>
<feature type="domain" description="ESF1 RRM" evidence="7">
    <location>
        <begin position="291"/>
        <end position="484"/>
    </location>
</feature>
<dbReference type="GO" id="GO:0003723">
    <property type="term" value="F:RNA binding"/>
    <property type="evidence" value="ECO:0007669"/>
    <property type="project" value="TreeGrafter"/>
</dbReference>
<dbReference type="PANTHER" id="PTHR12202:SF0">
    <property type="entry name" value="ESF1 HOMOLOG"/>
    <property type="match status" value="1"/>
</dbReference>
<feature type="compositionally biased region" description="Acidic residues" evidence="5">
    <location>
        <begin position="408"/>
        <end position="422"/>
    </location>
</feature>
<feature type="compositionally biased region" description="Low complexity" evidence="5">
    <location>
        <begin position="916"/>
        <end position="926"/>
    </location>
</feature>
<organism evidence="8 9">
    <name type="scientific">Tilletiaria anomala (strain ATCC 24038 / CBS 436.72 / UBC 951)</name>
    <dbReference type="NCBI Taxonomy" id="1037660"/>
    <lineage>
        <taxon>Eukaryota</taxon>
        <taxon>Fungi</taxon>
        <taxon>Dikarya</taxon>
        <taxon>Basidiomycota</taxon>
        <taxon>Ustilaginomycotina</taxon>
        <taxon>Exobasidiomycetes</taxon>
        <taxon>Georgefischeriales</taxon>
        <taxon>Tilletiariaceae</taxon>
        <taxon>Tilletiaria</taxon>
    </lineage>
</organism>
<dbReference type="InterPro" id="IPR012580">
    <property type="entry name" value="NUC153"/>
</dbReference>
<dbReference type="OMA" id="WFRRREN"/>
<feature type="compositionally biased region" description="Basic residues" evidence="5">
    <location>
        <begin position="388"/>
        <end position="403"/>
    </location>
</feature>
<feature type="compositionally biased region" description="Polar residues" evidence="5">
    <location>
        <begin position="327"/>
        <end position="337"/>
    </location>
</feature>
<keyword evidence="3" id="KW-0175">Coiled coil</keyword>
<dbReference type="STRING" id="1037660.A0A066WG76"/>
<dbReference type="HOGENOM" id="CLU_010564_0_0_1"/>
<feature type="domain" description="NUC153" evidence="6">
    <location>
        <begin position="863"/>
        <end position="890"/>
    </location>
</feature>
<evidence type="ECO:0000259" key="7">
    <source>
        <dbReference type="Pfam" id="PF25121"/>
    </source>
</evidence>
<dbReference type="GO" id="GO:0005730">
    <property type="term" value="C:nucleolus"/>
    <property type="evidence" value="ECO:0007669"/>
    <property type="project" value="UniProtKB-SubCell"/>
</dbReference>
<dbReference type="FunCoup" id="A0A066WG76">
    <property type="interactions" value="558"/>
</dbReference>
<evidence type="ECO:0000313" key="9">
    <source>
        <dbReference type="Proteomes" id="UP000027361"/>
    </source>
</evidence>
<dbReference type="Pfam" id="PF25121">
    <property type="entry name" value="RRM_ESF1"/>
    <property type="match status" value="1"/>
</dbReference>
<feature type="compositionally biased region" description="Basic and acidic residues" evidence="5">
    <location>
        <begin position="63"/>
        <end position="85"/>
    </location>
</feature>
<dbReference type="InterPro" id="IPR039754">
    <property type="entry name" value="Esf1"/>
</dbReference>
<dbReference type="Pfam" id="PF08159">
    <property type="entry name" value="NUC153"/>
    <property type="match status" value="1"/>
</dbReference>
<feature type="compositionally biased region" description="Basic and acidic residues" evidence="5">
    <location>
        <begin position="362"/>
        <end position="374"/>
    </location>
</feature>
<dbReference type="AlphaFoldDB" id="A0A066WG76"/>
<feature type="compositionally biased region" description="Acidic residues" evidence="5">
    <location>
        <begin position="199"/>
        <end position="214"/>
    </location>
</feature>
<proteinExistence type="inferred from homology"/>
<keyword evidence="9" id="KW-1185">Reference proteome</keyword>
<gene>
    <name evidence="8" type="ORF">K437DRAFT_289760</name>
</gene>
<feature type="region of interest" description="Disordered" evidence="5">
    <location>
        <begin position="1"/>
        <end position="229"/>
    </location>
</feature>
<evidence type="ECO:0000256" key="5">
    <source>
        <dbReference type="SAM" id="MobiDB-lite"/>
    </source>
</evidence>
<feature type="compositionally biased region" description="Basic and acidic residues" evidence="5">
    <location>
        <begin position="42"/>
        <end position="55"/>
    </location>
</feature>
<feature type="region of interest" description="Disordered" evidence="5">
    <location>
        <begin position="247"/>
        <end position="291"/>
    </location>
</feature>
<feature type="compositionally biased region" description="Basic and acidic residues" evidence="5">
    <location>
        <begin position="488"/>
        <end position="506"/>
    </location>
</feature>
<feature type="region of interest" description="Disordered" evidence="5">
    <location>
        <begin position="482"/>
        <end position="507"/>
    </location>
</feature>
<evidence type="ECO:0000256" key="3">
    <source>
        <dbReference type="ARBA" id="ARBA00023054"/>
    </source>
</evidence>
<evidence type="ECO:0000313" key="8">
    <source>
        <dbReference type="EMBL" id="KDN52781.1"/>
    </source>
</evidence>
<dbReference type="InParanoid" id="A0A066WG76"/>
<name>A0A066WG76_TILAU</name>
<feature type="compositionally biased region" description="Basic residues" evidence="5">
    <location>
        <begin position="825"/>
        <end position="838"/>
    </location>
</feature>
<dbReference type="PANTHER" id="PTHR12202">
    <property type="entry name" value="ESF1 HOMOLOG"/>
    <property type="match status" value="1"/>
</dbReference>
<evidence type="ECO:0000256" key="2">
    <source>
        <dbReference type="ARBA" id="ARBA00009087"/>
    </source>
</evidence>
<dbReference type="GeneID" id="25266997"/>
<feature type="region of interest" description="Disordered" evidence="5">
    <location>
        <begin position="666"/>
        <end position="737"/>
    </location>
</feature>
<feature type="region of interest" description="Disordered" evidence="5">
    <location>
        <begin position="322"/>
        <end position="344"/>
    </location>
</feature>
<feature type="region of interest" description="Disordered" evidence="5">
    <location>
        <begin position="362"/>
        <end position="422"/>
    </location>
</feature>
<dbReference type="Proteomes" id="UP000027361">
    <property type="component" value="Unassembled WGS sequence"/>
</dbReference>
<feature type="region of interest" description="Disordered" evidence="5">
    <location>
        <begin position="897"/>
        <end position="963"/>
    </location>
</feature>
<dbReference type="InterPro" id="IPR056750">
    <property type="entry name" value="RRM_ESF1"/>
</dbReference>
<evidence type="ECO:0000256" key="1">
    <source>
        <dbReference type="ARBA" id="ARBA00004604"/>
    </source>
</evidence>
<dbReference type="GO" id="GO:0006364">
    <property type="term" value="P:rRNA processing"/>
    <property type="evidence" value="ECO:0007669"/>
    <property type="project" value="InterPro"/>
</dbReference>
<feature type="compositionally biased region" description="Basic and acidic residues" evidence="5">
    <location>
        <begin position="92"/>
        <end position="108"/>
    </location>
</feature>
<feature type="compositionally biased region" description="Basic and acidic residues" evidence="5">
    <location>
        <begin position="256"/>
        <end position="275"/>
    </location>
</feature>
<comment type="similarity">
    <text evidence="2">Belongs to the ESF1 family.</text>
</comment>
<comment type="caution">
    <text evidence="8">The sequence shown here is derived from an EMBL/GenBank/DDBJ whole genome shotgun (WGS) entry which is preliminary data.</text>
</comment>
<dbReference type="EMBL" id="JMSN01000006">
    <property type="protein sequence ID" value="KDN52781.1"/>
    <property type="molecule type" value="Genomic_DNA"/>
</dbReference>
<keyword evidence="4" id="KW-0539">Nucleus</keyword>
<feature type="region of interest" description="Disordered" evidence="5">
    <location>
        <begin position="540"/>
        <end position="654"/>
    </location>
</feature>
<comment type="subcellular location">
    <subcellularLocation>
        <location evidence="1">Nucleus</location>
        <location evidence="1">Nucleolus</location>
    </subcellularLocation>
</comment>